<evidence type="ECO:0000256" key="4">
    <source>
        <dbReference type="SAM" id="SignalP"/>
    </source>
</evidence>
<keyword evidence="3" id="KW-0812">Transmembrane</keyword>
<dbReference type="InterPro" id="IPR028994">
    <property type="entry name" value="Integrin_alpha_N"/>
</dbReference>
<evidence type="ECO:0000256" key="3">
    <source>
        <dbReference type="SAM" id="Phobius"/>
    </source>
</evidence>
<dbReference type="SUPFAM" id="SSF51126">
    <property type="entry name" value="Pectin lyase-like"/>
    <property type="match status" value="1"/>
</dbReference>
<feature type="transmembrane region" description="Helical" evidence="3">
    <location>
        <begin position="2125"/>
        <end position="2147"/>
    </location>
</feature>
<feature type="transmembrane region" description="Helical" evidence="3">
    <location>
        <begin position="1845"/>
        <end position="1866"/>
    </location>
</feature>
<feature type="region of interest" description="Disordered" evidence="2">
    <location>
        <begin position="1529"/>
        <end position="1548"/>
    </location>
</feature>
<feature type="compositionally biased region" description="Low complexity" evidence="2">
    <location>
        <begin position="2339"/>
        <end position="2363"/>
    </location>
</feature>
<dbReference type="PANTHER" id="PTHR11319:SF35">
    <property type="entry name" value="OUTER MEMBRANE PROTEIN PMPC-RELATED"/>
    <property type="match status" value="1"/>
</dbReference>
<feature type="transmembrane region" description="Helical" evidence="3">
    <location>
        <begin position="1757"/>
        <end position="1778"/>
    </location>
</feature>
<dbReference type="Pfam" id="PF01839">
    <property type="entry name" value="FG-GAP"/>
    <property type="match status" value="1"/>
</dbReference>
<keyword evidence="6" id="KW-1185">Reference proteome</keyword>
<dbReference type="InterPro" id="IPR013517">
    <property type="entry name" value="FG-GAP"/>
</dbReference>
<feature type="transmembrane region" description="Helical" evidence="3">
    <location>
        <begin position="2096"/>
        <end position="2113"/>
    </location>
</feature>
<dbReference type="RefSeq" id="XP_013758226.1">
    <property type="nucleotide sequence ID" value="XM_013902772.1"/>
</dbReference>
<keyword evidence="3" id="KW-0472">Membrane</keyword>
<dbReference type="InterPro" id="IPR011050">
    <property type="entry name" value="Pectin_lyase_fold/virulence"/>
</dbReference>
<feature type="region of interest" description="Disordered" evidence="2">
    <location>
        <begin position="2339"/>
        <end position="2364"/>
    </location>
</feature>
<dbReference type="SUPFAM" id="SSF57184">
    <property type="entry name" value="Growth factor receptor domain"/>
    <property type="match status" value="1"/>
</dbReference>
<dbReference type="PANTHER" id="PTHR11319">
    <property type="entry name" value="G PROTEIN-COUPLED RECEPTOR-RELATED"/>
    <property type="match status" value="1"/>
</dbReference>
<feature type="region of interest" description="Disordered" evidence="2">
    <location>
        <begin position="32"/>
        <end position="51"/>
    </location>
</feature>
<proteinExistence type="predicted"/>
<organism evidence="5 6">
    <name type="scientific">Thecamonas trahens ATCC 50062</name>
    <dbReference type="NCBI Taxonomy" id="461836"/>
    <lineage>
        <taxon>Eukaryota</taxon>
        <taxon>Apusozoa</taxon>
        <taxon>Apusomonadida</taxon>
        <taxon>Apusomonadidae</taxon>
        <taxon>Thecamonas</taxon>
    </lineage>
</organism>
<feature type="chain" id="PRO_5005537260" description="Tyrosine-protein kinase ephrin type A/B receptor-like domain-containing protein" evidence="4">
    <location>
        <begin position="24"/>
        <end position="2469"/>
    </location>
</feature>
<feature type="transmembrane region" description="Helical" evidence="3">
    <location>
        <begin position="2200"/>
        <end position="2217"/>
    </location>
</feature>
<feature type="transmembrane region" description="Helical" evidence="3">
    <location>
        <begin position="1489"/>
        <end position="1510"/>
    </location>
</feature>
<feature type="transmembrane region" description="Helical" evidence="3">
    <location>
        <begin position="1618"/>
        <end position="1639"/>
    </location>
</feature>
<feature type="transmembrane region" description="Helical" evidence="3">
    <location>
        <begin position="1651"/>
        <end position="1670"/>
    </location>
</feature>
<feature type="transmembrane region" description="Helical" evidence="3">
    <location>
        <begin position="2057"/>
        <end position="2076"/>
    </location>
</feature>
<evidence type="ECO:0008006" key="7">
    <source>
        <dbReference type="Google" id="ProtNLM"/>
    </source>
</evidence>
<evidence type="ECO:0000256" key="1">
    <source>
        <dbReference type="ARBA" id="ARBA00022729"/>
    </source>
</evidence>
<feature type="transmembrane region" description="Helical" evidence="3">
    <location>
        <begin position="1556"/>
        <end position="1580"/>
    </location>
</feature>
<keyword evidence="3" id="KW-1133">Transmembrane helix</keyword>
<dbReference type="OrthoDB" id="19839at2759"/>
<dbReference type="Gene3D" id="2.130.10.130">
    <property type="entry name" value="Integrin alpha, N-terminal"/>
    <property type="match status" value="3"/>
</dbReference>
<feature type="signal peptide" evidence="4">
    <location>
        <begin position="1"/>
        <end position="23"/>
    </location>
</feature>
<reference evidence="5 6" key="1">
    <citation type="submission" date="2010-05" db="EMBL/GenBank/DDBJ databases">
        <title>The Genome Sequence of Thecamonas trahens ATCC 50062.</title>
        <authorList>
            <consortium name="The Broad Institute Genome Sequencing Platform"/>
            <person name="Russ C."/>
            <person name="Cuomo C."/>
            <person name="Shea T."/>
            <person name="Young S.K."/>
            <person name="Zeng Q."/>
            <person name="Koehrsen M."/>
            <person name="Haas B."/>
            <person name="Borodovsky M."/>
            <person name="Guigo R."/>
            <person name="Alvarado L."/>
            <person name="Berlin A."/>
            <person name="Bochicchio J."/>
            <person name="Borenstein D."/>
            <person name="Chapman S."/>
            <person name="Chen Z."/>
            <person name="Freedman E."/>
            <person name="Gellesch M."/>
            <person name="Goldberg J."/>
            <person name="Griggs A."/>
            <person name="Gujja S."/>
            <person name="Heilman E."/>
            <person name="Heiman D."/>
            <person name="Hepburn T."/>
            <person name="Howarth C."/>
            <person name="Jen D."/>
            <person name="Larson L."/>
            <person name="Mehta T."/>
            <person name="Park D."/>
            <person name="Pearson M."/>
            <person name="Roberts A."/>
            <person name="Saif S."/>
            <person name="Shenoy N."/>
            <person name="Sisk P."/>
            <person name="Stolte C."/>
            <person name="Sykes S."/>
            <person name="Thomson T."/>
            <person name="Walk T."/>
            <person name="White J."/>
            <person name="Yandava C."/>
            <person name="Burger G."/>
            <person name="Gray M.W."/>
            <person name="Holland P.W.H."/>
            <person name="King N."/>
            <person name="Lang F.B.F."/>
            <person name="Roger A.J."/>
            <person name="Ruiz-Trillo I."/>
            <person name="Lander E."/>
            <person name="Nusbaum C."/>
        </authorList>
    </citation>
    <scope>NUCLEOTIDE SEQUENCE [LARGE SCALE GENOMIC DNA]</scope>
    <source>
        <strain evidence="5 6">ATCC 50062</strain>
    </source>
</reference>
<accession>A0A0L0DAK1</accession>
<dbReference type="CDD" id="cd00185">
    <property type="entry name" value="TNFRSF"/>
    <property type="match status" value="1"/>
</dbReference>
<feature type="transmembrane region" description="Helical" evidence="3">
    <location>
        <begin position="2280"/>
        <end position="2299"/>
    </location>
</feature>
<protein>
    <recommendedName>
        <fullName evidence="7">Tyrosine-protein kinase ephrin type A/B receptor-like domain-containing protein</fullName>
    </recommendedName>
</protein>
<dbReference type="Proteomes" id="UP000054408">
    <property type="component" value="Unassembled WGS sequence"/>
</dbReference>
<feature type="transmembrane region" description="Helical" evidence="3">
    <location>
        <begin position="1810"/>
        <end position="1833"/>
    </location>
</feature>
<feature type="transmembrane region" description="Helical" evidence="3">
    <location>
        <begin position="2305"/>
        <end position="2325"/>
    </location>
</feature>
<name>A0A0L0DAK1_THETB</name>
<keyword evidence="1 4" id="KW-0732">Signal</keyword>
<feature type="transmembrane region" description="Helical" evidence="3">
    <location>
        <begin position="2223"/>
        <end position="2242"/>
    </location>
</feature>
<dbReference type="InterPro" id="IPR009030">
    <property type="entry name" value="Growth_fac_rcpt_cys_sf"/>
</dbReference>
<dbReference type="SUPFAM" id="SSF69318">
    <property type="entry name" value="Integrin alpha N-terminal domain"/>
    <property type="match status" value="3"/>
</dbReference>
<feature type="transmembrane region" description="Helical" evidence="3">
    <location>
        <begin position="1709"/>
        <end position="1730"/>
    </location>
</feature>
<sequence>MVVPTLVLALALVAVYAPPAANAVPFPDDPCNAATESRSTSITPQLEPAPSGYVPRSIATGDFNGDGIEDVVVAGTMFGFDLRLTSLDDYGLPSFTSGYDASGDYESAECAVVADVDGSGTLDLVIVASYPSGVPPSPISERRQPYLYSNADGNGLSWSVISVAEASDFNSKTNTAPLSANSNPCVTAFVDDISRDGDVEAVFINANGGAVYSYSPLDKKFTFVTSLEVTGGGSTTHADAVLSDFDGDTVLDLAILLADGQLEIALGLPGDDMFARGNVIPGSGGLARSLLMDDMDGDGLVHDFIIFTQLSVPPTLIRELGPSSWDSPQPLTIDTGGVSMPGIAVAIDFDGDGVKDIFGVGSSELSEGSFFRRTSASTAAPAFALHGELRSRFDSGCPNTPARALAVADINKDGIDELVVSQPCQSSPSAFVVSTRPLMADRRELGHQNVFARSDALVVEDFNGDALPDIYGGAWLSLARDGQGGFNDPYLVLSSLDVNAGYIDAAALDFDADGDMDLFSSVDPASPVATTAAHLRTATSTPLWVETGGVAPGATSAWLVVAARDTIVNVTVVHFEPDVATVTLIDRSATNVAWIQAADIDGDATADIVVAQGKHLYVARNIDGTGRFPGVTEASLVAFKPSGFTFDVASFVIADVDNDNVPDVVAAGPSQVEVAFGTSGAVLADVLRPLVVTTSKSAASPATALPLTVGDVDNDGFADIIVRASGLKTYINLLLNRPAPGPTQRRFAIAALVEPISGSYSSGTAAIVATDLTGDGLLDVVTHDRVAVNQVSAFRGGTITVHGQLATALNAGARTWNASRVASVDVVSCGYTIHCIVKAYMAFPACSGGATPTLTLPAGTYTGCRVGTALQLRRSVNLVADGAVTLDCSAGSATVTLDGINLVAGTTAPGDPRGTTALSVIGASSHLVLRNLAVSGASSEVSPSAVAQILPGYGGALLVADGASAELVNVDAMNNTAAVVGAFFVLAPSGARAALRVYDSDISDNTADGGSGGGGAVALRAADGGSGLSSELVVLARTTLARNTARWGGALAAFTDAASVTANLPRSAGELSRAASGRPSALTRPAVHAIKLTDAVFVDNAAAYGGTLFTCGVPVAASMAAVPSTQLSSRAEIGGGFAFACSAASDDASASSWSVSTPSFAGLPWLGLDAGMASMVGDGSLAALYGRVMGTPLARVESASTTAVLSKPSGVPVGQDLAFRGYDALGSPVIDKSLVLEVTLAPATAAAGFQLGGGDPRAFFSRERVAFPEAAVSLVSLGAGAQVFGADYSGSVAVELTAKIESDTNLSGSLQVLVTACPVGSGRVSRPEDAVVCGVCQEGTLSANISLAPCEPELVCSEGFFLRGGVCVTCDANQVQVSVGRDNATEACVCQATFYTPDALPDTRCLPCPDGGVCAGGTAAPVASDGFYDVTNPGGSAAFAACRRPSACSGGTEVCNNGYSGYMCTRCLDGYYSDPSRRCQKCPAGSGGLFGFVCVAVFVVAFCFAGYLAIGHRKSGAALVRVKGLGGKGTVRDGESGGEAEFEEKRDARTDRSRSVPYSLSMGLLFLQILGVLGTVQLSWPSQTRDSLSAFNALNMDMSLFATECTLTTFAAKYYLGLVWPLVMIVVLVLCWFVLRLLGVGRADDGTTLPLSRLLEGVLFTLGPLAYIPLSRSALILFDCTQLPNGDFHLDADLGERCYVDGWWSLLPAGILGVLLYVVAVPAYMAYVLYTQRDGLFTDETVLARYGSLYKLYKRRFFYMEIVLLGKRLLIVVVSLFFSDLQLWLVGGLLVVFLGFAFVEVRWEPYYLPVYNVVSIQIDLVLSTLLLLGFAFYADRFPSATSRDVLMVFSIIMVVLGCLALLFGLVRELLGRRQREAVDLAQTRFWSMLDKEGADWVDQTALERVWSIREEASPTRALAPSGSTVDLVPASRSEQHIREHILEHILEYSLELIEMAGEREARSVQLSPRRFVELNRNSEPFGFLAGGRAQLWLTYSANEAHGLRFLFCTDQQVARINREFGSVGALCDGGDEVQCTINAPVANGSYAMDMVMTEKNVYYALLGNCEASSASVHFAYVFVNPGGEHLSFGYIPMPSMYTWMAAVWCVAFVAWAGNRIVHWNRPIGLNSVVGALGAAKIVWALVAAWYWTHLSRFGVTETRLDLVYYAALVACRCLFLALVLLYAMGWCITLAALPQPMQRMLWACTAILAATTVFDTYSHSYYLFIVVIVYVMLLRAAFSALADNIRTVRLQLLTVESGNIDPITTPINHKLLMFRWLQSALVYFIVARVLVSIVAVFAFSHYPWITALLAELLELGLYCFLGYVLRLRNFAPYEEAPLATGSGQASSHSGAASRRGRSAASGAHLDRDMASARVVGTLTRSAIPAPRRSGRNGPLQTWRPGMALPNTPAFAAVAPPSEPHVALVVYPAAPRRGGSRNGGRDDDSQYSSPLVAAHFAIGVKIDDNEADHH</sequence>
<dbReference type="EMBL" id="GL349453">
    <property type="protein sequence ID" value="KNC49101.1"/>
    <property type="molecule type" value="Genomic_DNA"/>
</dbReference>
<evidence type="ECO:0000313" key="6">
    <source>
        <dbReference type="Proteomes" id="UP000054408"/>
    </source>
</evidence>
<feature type="compositionally biased region" description="Polar residues" evidence="2">
    <location>
        <begin position="34"/>
        <end position="44"/>
    </location>
</feature>
<feature type="transmembrane region" description="Helical" evidence="3">
    <location>
        <begin position="1784"/>
        <end position="1803"/>
    </location>
</feature>
<feature type="transmembrane region" description="Helical" evidence="3">
    <location>
        <begin position="2162"/>
        <end position="2188"/>
    </location>
</feature>
<evidence type="ECO:0000256" key="2">
    <source>
        <dbReference type="SAM" id="MobiDB-lite"/>
    </source>
</evidence>
<dbReference type="GeneID" id="25569762"/>
<dbReference type="Pfam" id="PF13517">
    <property type="entry name" value="FG-GAP_3"/>
    <property type="match status" value="1"/>
</dbReference>
<evidence type="ECO:0000313" key="5">
    <source>
        <dbReference type="EMBL" id="KNC49101.1"/>
    </source>
</evidence>
<gene>
    <name evidence="5" type="ORF">AMSG_11847</name>
</gene>